<evidence type="ECO:0000313" key="1">
    <source>
        <dbReference type="EMBL" id="EXG79068.1"/>
    </source>
</evidence>
<protein>
    <submittedName>
        <fullName evidence="1">Uncharacterized protein</fullName>
    </submittedName>
</protein>
<keyword evidence="2" id="KW-1185">Reference proteome</keyword>
<dbReference type="HOGENOM" id="CLU_2154172_0_0_11"/>
<comment type="caution">
    <text evidence="1">The sequence shown here is derived from an EMBL/GenBank/DDBJ whole genome shotgun (WGS) entry which is preliminary data.</text>
</comment>
<accession>A0A010YV86</accession>
<dbReference type="RefSeq" id="WP_035847495.1">
    <property type="nucleotide sequence ID" value="NZ_KK073874.1"/>
</dbReference>
<dbReference type="AlphaFoldDB" id="A0A010YV86"/>
<dbReference type="Proteomes" id="UP000021053">
    <property type="component" value="Unassembled WGS sequence"/>
</dbReference>
<organism evidence="1 2">
    <name type="scientific">Cryptosporangium arvum DSM 44712</name>
    <dbReference type="NCBI Taxonomy" id="927661"/>
    <lineage>
        <taxon>Bacteria</taxon>
        <taxon>Bacillati</taxon>
        <taxon>Actinomycetota</taxon>
        <taxon>Actinomycetes</taxon>
        <taxon>Cryptosporangiales</taxon>
        <taxon>Cryptosporangiaceae</taxon>
        <taxon>Cryptosporangium</taxon>
    </lineage>
</organism>
<dbReference type="EMBL" id="JFBT01000001">
    <property type="protein sequence ID" value="EXG79068.1"/>
    <property type="molecule type" value="Genomic_DNA"/>
</dbReference>
<dbReference type="OrthoDB" id="3626727at2"/>
<reference evidence="1 2" key="1">
    <citation type="submission" date="2013-07" db="EMBL/GenBank/DDBJ databases">
        <authorList>
            <consortium name="DOE Joint Genome Institute"/>
            <person name="Eisen J."/>
            <person name="Huntemann M."/>
            <person name="Han J."/>
            <person name="Chen A."/>
            <person name="Kyrpides N."/>
            <person name="Mavromatis K."/>
            <person name="Markowitz V."/>
            <person name="Palaniappan K."/>
            <person name="Ivanova N."/>
            <person name="Schaumberg A."/>
            <person name="Pati A."/>
            <person name="Liolios K."/>
            <person name="Nordberg H.P."/>
            <person name="Cantor M.N."/>
            <person name="Hua S.X."/>
            <person name="Woyke T."/>
        </authorList>
    </citation>
    <scope>NUCLEOTIDE SEQUENCE [LARGE SCALE GENOMIC DNA]</scope>
    <source>
        <strain evidence="1 2">DSM 44712</strain>
    </source>
</reference>
<sequence>MDASDPHIHVTAELGTETETRNLLSSTFGLVADRPRDVRTGCGRRVAFAMTAQQPEHVTCLPCREYAAAKHLKTAEQLLETAALQGLALDPTDLRRAADHHRTLALRYGSG</sequence>
<name>A0A010YV86_9ACTN</name>
<gene>
    <name evidence="1" type="ORF">CryarDRAFT_0086</name>
</gene>
<proteinExistence type="predicted"/>
<evidence type="ECO:0000313" key="2">
    <source>
        <dbReference type="Proteomes" id="UP000021053"/>
    </source>
</evidence>